<feature type="domain" description="RCK C-terminal" evidence="1">
    <location>
        <begin position="139"/>
        <end position="219"/>
    </location>
</feature>
<accession>A0A1W1BYS6</accession>
<evidence type="ECO:0000313" key="2">
    <source>
        <dbReference type="EMBL" id="SFV58748.1"/>
    </source>
</evidence>
<gene>
    <name evidence="2" type="ORF">MNB_SV-10-995</name>
</gene>
<name>A0A1W1BYS6_9ZZZZ</name>
<protein>
    <submittedName>
        <fullName evidence="2">TrkA domain protein</fullName>
    </submittedName>
</protein>
<dbReference type="InterPro" id="IPR036721">
    <property type="entry name" value="RCK_C_sf"/>
</dbReference>
<organism evidence="2">
    <name type="scientific">hydrothermal vent metagenome</name>
    <dbReference type="NCBI Taxonomy" id="652676"/>
    <lineage>
        <taxon>unclassified sequences</taxon>
        <taxon>metagenomes</taxon>
        <taxon>ecological metagenomes</taxon>
    </lineage>
</organism>
<dbReference type="EMBL" id="FPHL01000017">
    <property type="protein sequence ID" value="SFV58748.1"/>
    <property type="molecule type" value="Genomic_DNA"/>
</dbReference>
<dbReference type="SUPFAM" id="SSF116726">
    <property type="entry name" value="TrkA C-terminal domain-like"/>
    <property type="match status" value="1"/>
</dbReference>
<dbReference type="Gene3D" id="3.30.70.1450">
    <property type="entry name" value="Regulator of K+ conductance, C-terminal domain"/>
    <property type="match status" value="1"/>
</dbReference>
<sequence length="477" mass="55465">MKNILILADGNIAKHFLEWLDKKRVAENRYFVAYYHEDVIPEKLGKNITLMEADPTSYSKLDKIMEEHKYSLVFVVMQDIEDAKYTLANLRLIDDKARIVLVNQWDGEHIGEEIENVTVLHSFDLMAAHLYDHLPNVPVVAQNVGLGQGEIMEVHVPFGSTYAFRHVGSILQRKWKIAAIYRADKQILPNNATMIRPNDTLLILGKPIVLNGVYKTINKRIGLFPEPFGRDLLLILDLRFDHDNALLYLKESIYLLEKLEEKKLYVRILYPNDFKMMEELKSYESEKIIISACYEDQDLRTLIEYEIQQYDIGLILNSIERFQSENLQETLYALKKVVYLFGDDLLYNVKEGVVLMQKENEKMESISSTAFDISESLELKLSLCDFDPEGDFESKKMIIEHYETLTHIFGMDIQIEQKVANPVRELGKMTDILQIVPFEKEFNRFNVLKLLSTRVQDFLLTTQRHPKLLVPYALSEG</sequence>
<dbReference type="GO" id="GO:0008324">
    <property type="term" value="F:monoatomic cation transmembrane transporter activity"/>
    <property type="evidence" value="ECO:0007669"/>
    <property type="project" value="InterPro"/>
</dbReference>
<dbReference type="PROSITE" id="PS51202">
    <property type="entry name" value="RCK_C"/>
    <property type="match status" value="1"/>
</dbReference>
<dbReference type="InterPro" id="IPR006037">
    <property type="entry name" value="RCK_C"/>
</dbReference>
<evidence type="ECO:0000259" key="1">
    <source>
        <dbReference type="PROSITE" id="PS51202"/>
    </source>
</evidence>
<reference evidence="2" key="1">
    <citation type="submission" date="2016-10" db="EMBL/GenBank/DDBJ databases">
        <authorList>
            <person name="de Groot N.N."/>
        </authorList>
    </citation>
    <scope>NUCLEOTIDE SEQUENCE</scope>
</reference>
<dbReference type="AlphaFoldDB" id="A0A1W1BYS6"/>
<dbReference type="GO" id="GO:0006813">
    <property type="term" value="P:potassium ion transport"/>
    <property type="evidence" value="ECO:0007669"/>
    <property type="project" value="InterPro"/>
</dbReference>
<proteinExistence type="predicted"/>